<feature type="region of interest" description="Disordered" evidence="1">
    <location>
        <begin position="1"/>
        <end position="26"/>
    </location>
</feature>
<dbReference type="Proteomes" id="UP000275846">
    <property type="component" value="Unassembled WGS sequence"/>
</dbReference>
<organism evidence="2 3">
    <name type="scientific">Schistocephalus solidus</name>
    <name type="common">Tapeworm</name>
    <dbReference type="NCBI Taxonomy" id="70667"/>
    <lineage>
        <taxon>Eukaryota</taxon>
        <taxon>Metazoa</taxon>
        <taxon>Spiralia</taxon>
        <taxon>Lophotrochozoa</taxon>
        <taxon>Platyhelminthes</taxon>
        <taxon>Cestoda</taxon>
        <taxon>Eucestoda</taxon>
        <taxon>Diphyllobothriidea</taxon>
        <taxon>Diphyllobothriidae</taxon>
        <taxon>Schistocephalus</taxon>
    </lineage>
</organism>
<protein>
    <submittedName>
        <fullName evidence="2">Uncharacterized protein</fullName>
    </submittedName>
</protein>
<name>A0A3P7CZ88_SCHSO</name>
<gene>
    <name evidence="2" type="ORF">SSLN_LOCUS11911</name>
</gene>
<sequence>MPSGQIPGNGLNQRDKPDEVIPGNPAIPLLPIPPPTTHFRIPTEQAICNPTIQGATGRNEEEHYSHGTGSALSETRVSEQHQLEEVCAGYTFFWSCRTKGRRGGPGVAFAI</sequence>
<dbReference type="EMBL" id="UYSU01036886">
    <property type="protein sequence ID" value="VDL98296.1"/>
    <property type="molecule type" value="Genomic_DNA"/>
</dbReference>
<feature type="region of interest" description="Disordered" evidence="1">
    <location>
        <begin position="54"/>
        <end position="77"/>
    </location>
</feature>
<accession>A0A3P7CZ88</accession>
<evidence type="ECO:0000313" key="3">
    <source>
        <dbReference type="Proteomes" id="UP000275846"/>
    </source>
</evidence>
<proteinExistence type="predicted"/>
<dbReference type="AlphaFoldDB" id="A0A3P7CZ88"/>
<keyword evidence="3" id="KW-1185">Reference proteome</keyword>
<evidence type="ECO:0000256" key="1">
    <source>
        <dbReference type="SAM" id="MobiDB-lite"/>
    </source>
</evidence>
<reference evidence="2 3" key="1">
    <citation type="submission" date="2018-11" db="EMBL/GenBank/DDBJ databases">
        <authorList>
            <consortium name="Pathogen Informatics"/>
        </authorList>
    </citation>
    <scope>NUCLEOTIDE SEQUENCE [LARGE SCALE GENOMIC DNA]</scope>
    <source>
        <strain evidence="2 3">NST_G2</strain>
    </source>
</reference>
<dbReference type="OrthoDB" id="6742806at2759"/>
<evidence type="ECO:0000313" key="2">
    <source>
        <dbReference type="EMBL" id="VDL98296.1"/>
    </source>
</evidence>